<proteinExistence type="predicted"/>
<reference evidence="2 3" key="1">
    <citation type="submission" date="2024-09" db="EMBL/GenBank/DDBJ databases">
        <authorList>
            <person name="Pan X."/>
        </authorList>
    </citation>
    <scope>NUCLEOTIDE SEQUENCE [LARGE SCALE GENOMIC DNA]</scope>
    <source>
        <strain evidence="2 3">B2969</strain>
    </source>
</reference>
<dbReference type="SUPFAM" id="SSF53098">
    <property type="entry name" value="Ribonuclease H-like"/>
    <property type="match status" value="1"/>
</dbReference>
<protein>
    <recommendedName>
        <fullName evidence="1">ENTH domain-containing protein</fullName>
    </recommendedName>
</protein>
<accession>A0ABW7Q6Q1</accession>
<dbReference type="Pfam" id="PF01612">
    <property type="entry name" value="DNA_pol_A_exo1"/>
    <property type="match status" value="1"/>
</dbReference>
<evidence type="ECO:0000313" key="2">
    <source>
        <dbReference type="EMBL" id="MFH8250520.1"/>
    </source>
</evidence>
<comment type="caution">
    <text evidence="2">The sequence shown here is derived from an EMBL/GenBank/DDBJ whole genome shotgun (WGS) entry which is preliminary data.</text>
</comment>
<dbReference type="PANTHER" id="PTHR47649">
    <property type="entry name" value="RIBONUCLEASE D"/>
    <property type="match status" value="1"/>
</dbReference>
<dbReference type="SMART" id="SM00474">
    <property type="entry name" value="35EXOc"/>
    <property type="match status" value="1"/>
</dbReference>
<dbReference type="InterPro" id="IPR002562">
    <property type="entry name" value="3'-5'_exonuclease_dom"/>
</dbReference>
<dbReference type="InterPro" id="IPR012337">
    <property type="entry name" value="RNaseH-like_sf"/>
</dbReference>
<dbReference type="Gene3D" id="3.30.420.10">
    <property type="entry name" value="Ribonuclease H-like superfamily/Ribonuclease H"/>
    <property type="match status" value="1"/>
</dbReference>
<gene>
    <name evidence="2" type="ORF">ACH3VR_09175</name>
</gene>
<keyword evidence="3" id="KW-1185">Reference proteome</keyword>
<evidence type="ECO:0000259" key="1">
    <source>
        <dbReference type="PROSITE" id="PS50942"/>
    </source>
</evidence>
<dbReference type="PANTHER" id="PTHR47649:SF1">
    <property type="entry name" value="RIBONUCLEASE D"/>
    <property type="match status" value="1"/>
</dbReference>
<organism evidence="2 3">
    <name type="scientific">Microbacterium alkaliflavum</name>
    <dbReference type="NCBI Taxonomy" id="3248839"/>
    <lineage>
        <taxon>Bacteria</taxon>
        <taxon>Bacillati</taxon>
        <taxon>Actinomycetota</taxon>
        <taxon>Actinomycetes</taxon>
        <taxon>Micrococcales</taxon>
        <taxon>Microbacteriaceae</taxon>
        <taxon>Microbacterium</taxon>
    </lineage>
</organism>
<dbReference type="Proteomes" id="UP001610861">
    <property type="component" value="Unassembled WGS sequence"/>
</dbReference>
<dbReference type="InterPro" id="IPR036397">
    <property type="entry name" value="RNaseH_sf"/>
</dbReference>
<dbReference type="InterPro" id="IPR051086">
    <property type="entry name" value="RNase_D-like"/>
</dbReference>
<name>A0ABW7Q6Q1_9MICO</name>
<dbReference type="EMBL" id="JBIQWL010000003">
    <property type="protein sequence ID" value="MFH8250520.1"/>
    <property type="molecule type" value="Genomic_DNA"/>
</dbReference>
<evidence type="ECO:0000313" key="3">
    <source>
        <dbReference type="Proteomes" id="UP001610861"/>
    </source>
</evidence>
<dbReference type="PROSITE" id="PS50942">
    <property type="entry name" value="ENTH"/>
    <property type="match status" value="1"/>
</dbReference>
<sequence>MTLVTVVSGDLPQAAADAFVRDGIVAIDTETSGLDWRTAELQLCQLYSEPTGAVLVRDVRSYPRQLARVLRSEEVLKAFHFAPFDLRFIASKWGIDVVRLACTKAASKLLDPELPADAHTLESISNRYLQVSLSKGSVRTSDWGAAELTAEQLSYAVADVEHLPALLQQVESRLRSAGKYGTWRAVCDYMPIAARLAVDGVPDPLVY</sequence>
<dbReference type="InterPro" id="IPR013809">
    <property type="entry name" value="ENTH"/>
</dbReference>
<dbReference type="RefSeq" id="WP_396640481.1">
    <property type="nucleotide sequence ID" value="NZ_JBIQWL010000003.1"/>
</dbReference>
<feature type="domain" description="ENTH" evidence="1">
    <location>
        <begin position="121"/>
        <end position="207"/>
    </location>
</feature>